<organism evidence="2 3">
    <name type="scientific">Pararhizobium mangrovi</name>
    <dbReference type="NCBI Taxonomy" id="2590452"/>
    <lineage>
        <taxon>Bacteria</taxon>
        <taxon>Pseudomonadati</taxon>
        <taxon>Pseudomonadota</taxon>
        <taxon>Alphaproteobacteria</taxon>
        <taxon>Hyphomicrobiales</taxon>
        <taxon>Rhizobiaceae</taxon>
        <taxon>Rhizobium/Agrobacterium group</taxon>
        <taxon>Pararhizobium</taxon>
    </lineage>
</organism>
<sequence>MLKPIVAASFALAAMGTVANAAPVKIGTLTCTSQGGTGFIIGSNKKISCTYRSGKNDTQETYTGEIKKFGLDIGKTGKSVLEWGVLVRENNKYQQGSLAGTYRGVGADASFAAGLGANLLIGGNNTGFVLQPLSVQVQQGVNLAVGVTTITLHQSAG</sequence>
<feature type="chain" id="PRO_5021338509" evidence="1">
    <location>
        <begin position="22"/>
        <end position="157"/>
    </location>
</feature>
<accession>A0A506UFP1</accession>
<dbReference type="Pfam" id="PF06186">
    <property type="entry name" value="DUF992"/>
    <property type="match status" value="1"/>
</dbReference>
<reference evidence="2 3" key="1">
    <citation type="submission" date="2019-06" db="EMBL/GenBank/DDBJ databases">
        <authorList>
            <person name="Li M."/>
        </authorList>
    </citation>
    <scope>NUCLEOTIDE SEQUENCE [LARGE SCALE GENOMIC DNA]</scope>
    <source>
        <strain evidence="2 3">BGMRC6574</strain>
    </source>
</reference>
<evidence type="ECO:0000313" key="2">
    <source>
        <dbReference type="EMBL" id="TPW30667.1"/>
    </source>
</evidence>
<proteinExistence type="predicted"/>
<gene>
    <name evidence="2" type="ORF">FJU11_04385</name>
</gene>
<dbReference type="InterPro" id="IPR009333">
    <property type="entry name" value="DUF992"/>
</dbReference>
<dbReference type="RefSeq" id="WP_141165806.1">
    <property type="nucleotide sequence ID" value="NZ_VHLH01000005.1"/>
</dbReference>
<feature type="signal peptide" evidence="1">
    <location>
        <begin position="1"/>
        <end position="21"/>
    </location>
</feature>
<dbReference type="AlphaFoldDB" id="A0A506UFP1"/>
<comment type="caution">
    <text evidence="2">The sequence shown here is derived from an EMBL/GenBank/DDBJ whole genome shotgun (WGS) entry which is preliminary data.</text>
</comment>
<evidence type="ECO:0000256" key="1">
    <source>
        <dbReference type="SAM" id="SignalP"/>
    </source>
</evidence>
<dbReference type="OrthoDB" id="7362478at2"/>
<protein>
    <submittedName>
        <fullName evidence="2">DUF992 domain-containing protein</fullName>
    </submittedName>
</protein>
<keyword evidence="3" id="KW-1185">Reference proteome</keyword>
<name>A0A506UFP1_9HYPH</name>
<dbReference type="Proteomes" id="UP000320314">
    <property type="component" value="Unassembled WGS sequence"/>
</dbReference>
<keyword evidence="1" id="KW-0732">Signal</keyword>
<dbReference type="EMBL" id="VHLH01000005">
    <property type="protein sequence ID" value="TPW30667.1"/>
    <property type="molecule type" value="Genomic_DNA"/>
</dbReference>
<evidence type="ECO:0000313" key="3">
    <source>
        <dbReference type="Proteomes" id="UP000320314"/>
    </source>
</evidence>